<feature type="region of interest" description="Disordered" evidence="3">
    <location>
        <begin position="71"/>
        <end position="94"/>
    </location>
</feature>
<comment type="function">
    <text evidence="1">Acts as a component of the peripheral membrane COG complex that is involved in intra-Golgi protein trafficking. COG is located at the cis-Golgi, and regulates tethering of retrograde intra-Golgi vesicles and possibly a number of other membrane trafficking events.</text>
</comment>
<dbReference type="AlphaFoldDB" id="A0A9W7DC30"/>
<evidence type="ECO:0000313" key="6">
    <source>
        <dbReference type="Proteomes" id="UP001165063"/>
    </source>
</evidence>
<sequence length="431" mass="47703">MDFVYDTAYDDDPTFVTSGNTTNNSSGQRRSSGLGIPSTPQLKLPNFQQLQTNYDITKKFSNLKILQNLTGSTSDDQHSTSKNDSRNSSFSRFSGLNRYVGGSVDQDDEDEGQEKTAAFQYAKNSLDLISYTTSSYTSASSASVSSSPVLNSAAAVVDILHHPSSSSRTTTGGKDAASGNILANRLSRVLNQTNYDSSIKDSLLFLQSKIAESESSGDISNDNGIQEDKNDIQIGGGKNDSGDKVGMGSGVNYKYISSPSILGSIARRNLRGDVETDLLKLHFSSLKQFQMIVSKLKFVKQDLDDLNSCFNEINSLLTTNIEGNSKVESEINELIQKRDSLKVKRALLNSFKSNFTLNHYEEHYLVSEKVDDEYFRILDRVNIIYQNCDILLSLNNDKLGIAIMNKMSKSRFNQHFPAIIDFCSSEKQRQV</sequence>
<dbReference type="GO" id="GO:0006891">
    <property type="term" value="P:intra-Golgi vesicle-mediated transport"/>
    <property type="evidence" value="ECO:0007669"/>
    <property type="project" value="UniProtKB-UniRule"/>
</dbReference>
<keyword evidence="2" id="KW-0813">Transport</keyword>
<keyword evidence="2" id="KW-0472">Membrane</keyword>
<keyword evidence="6" id="KW-1185">Reference proteome</keyword>
<dbReference type="PANTHER" id="PTHR21506:SF0">
    <property type="entry name" value="CONSERVED OLIGOMERIC GOLGI COMPLEX SUBUNIT 6"/>
    <property type="match status" value="1"/>
</dbReference>
<dbReference type="EMBL" id="BSXU01000210">
    <property type="protein sequence ID" value="GMG19807.1"/>
    <property type="molecule type" value="Genomic_DNA"/>
</dbReference>
<evidence type="ECO:0000313" key="5">
    <source>
        <dbReference type="EMBL" id="GMG19807.1"/>
    </source>
</evidence>
<feature type="compositionally biased region" description="Gly residues" evidence="3">
    <location>
        <begin position="234"/>
        <end position="243"/>
    </location>
</feature>
<dbReference type="Proteomes" id="UP001165063">
    <property type="component" value="Unassembled WGS sequence"/>
</dbReference>
<dbReference type="GO" id="GO:0000139">
    <property type="term" value="C:Golgi membrane"/>
    <property type="evidence" value="ECO:0007669"/>
    <property type="project" value="UniProtKB-SubCell"/>
</dbReference>
<evidence type="ECO:0000256" key="2">
    <source>
        <dbReference type="RuleBase" id="RU365075"/>
    </source>
</evidence>
<gene>
    <name evidence="5" type="ORF">Amon01_000075600</name>
</gene>
<dbReference type="PANTHER" id="PTHR21506">
    <property type="entry name" value="COMPONENT OF OLIGOMERIC GOLGI COMPLEX 6"/>
    <property type="match status" value="1"/>
</dbReference>
<comment type="function">
    <text evidence="2">Acts as component of the peripheral membrane COG complex that is involved in intra-Golgi protein trafficking. COG is located at the cis-Golgi, and regulates tethering of retrograde intra-Golgi vesicles and possibly a number of other membrane trafficking events.</text>
</comment>
<evidence type="ECO:0000256" key="1">
    <source>
        <dbReference type="ARBA" id="ARBA00043873"/>
    </source>
</evidence>
<feature type="compositionally biased region" description="Basic and acidic residues" evidence="3">
    <location>
        <begin position="75"/>
        <end position="85"/>
    </location>
</feature>
<feature type="region of interest" description="Disordered" evidence="3">
    <location>
        <begin position="13"/>
        <end position="41"/>
    </location>
</feature>
<feature type="region of interest" description="Disordered" evidence="3">
    <location>
        <begin position="215"/>
        <end position="243"/>
    </location>
</feature>
<proteinExistence type="inferred from homology"/>
<evidence type="ECO:0000259" key="4">
    <source>
        <dbReference type="Pfam" id="PF06419"/>
    </source>
</evidence>
<comment type="similarity">
    <text evidence="2">Belongs to the COG6 family.</text>
</comment>
<dbReference type="GO" id="GO:0017119">
    <property type="term" value="C:Golgi transport complex"/>
    <property type="evidence" value="ECO:0007669"/>
    <property type="project" value="UniProtKB-UniRule"/>
</dbReference>
<dbReference type="Pfam" id="PF06419">
    <property type="entry name" value="COG6_N"/>
    <property type="match status" value="1"/>
</dbReference>
<comment type="caution">
    <text evidence="5">The sequence shown here is derived from an EMBL/GenBank/DDBJ whole genome shotgun (WGS) entry which is preliminary data.</text>
</comment>
<dbReference type="GO" id="GO:0015031">
    <property type="term" value="P:protein transport"/>
    <property type="evidence" value="ECO:0007669"/>
    <property type="project" value="UniProtKB-KW"/>
</dbReference>
<comment type="subunit">
    <text evidence="2">Component of the conserved oligomeric Golgi complex.</text>
</comment>
<keyword evidence="2" id="KW-0333">Golgi apparatus</keyword>
<dbReference type="OrthoDB" id="272987at2759"/>
<evidence type="ECO:0000256" key="3">
    <source>
        <dbReference type="SAM" id="MobiDB-lite"/>
    </source>
</evidence>
<name>A0A9W7DC30_AMBMO</name>
<dbReference type="InterPro" id="IPR010490">
    <property type="entry name" value="COG6"/>
</dbReference>
<feature type="compositionally biased region" description="Polar residues" evidence="3">
    <location>
        <begin position="15"/>
        <end position="31"/>
    </location>
</feature>
<protein>
    <recommendedName>
        <fullName evidence="2">Conserved oligomeric Golgi complex subunit 6</fullName>
        <shortName evidence="2">COG complex subunit 6</shortName>
    </recommendedName>
    <alternativeName>
        <fullName evidence="2">Component of oligomeric Golgi complex 6</fullName>
    </alternativeName>
</protein>
<comment type="subcellular location">
    <subcellularLocation>
        <location evidence="2">Golgi apparatus membrane</location>
        <topology evidence="2">Peripheral membrane protein</topology>
    </subcellularLocation>
</comment>
<reference evidence="5" key="1">
    <citation type="submission" date="2023-04" db="EMBL/GenBank/DDBJ databases">
        <title>Ambrosiozyma monospora NBRC 1965.</title>
        <authorList>
            <person name="Ichikawa N."/>
            <person name="Sato H."/>
            <person name="Tonouchi N."/>
        </authorList>
    </citation>
    <scope>NUCLEOTIDE SEQUENCE</scope>
    <source>
        <strain evidence="5">NBRC 1965</strain>
    </source>
</reference>
<organism evidence="5 6">
    <name type="scientific">Ambrosiozyma monospora</name>
    <name type="common">Yeast</name>
    <name type="synonym">Endomycopsis monosporus</name>
    <dbReference type="NCBI Taxonomy" id="43982"/>
    <lineage>
        <taxon>Eukaryota</taxon>
        <taxon>Fungi</taxon>
        <taxon>Dikarya</taxon>
        <taxon>Ascomycota</taxon>
        <taxon>Saccharomycotina</taxon>
        <taxon>Pichiomycetes</taxon>
        <taxon>Pichiales</taxon>
        <taxon>Pichiaceae</taxon>
        <taxon>Ambrosiozyma</taxon>
    </lineage>
</organism>
<feature type="domain" description="Conserved oligomeric complex COG6 N-terminal" evidence="4">
    <location>
        <begin position="266"/>
        <end position="367"/>
    </location>
</feature>
<dbReference type="InterPro" id="IPR048368">
    <property type="entry name" value="COG6_N"/>
</dbReference>
<keyword evidence="2" id="KW-0653">Protein transport</keyword>
<feature type="compositionally biased region" description="Polar residues" evidence="3">
    <location>
        <begin position="215"/>
        <end position="224"/>
    </location>
</feature>
<accession>A0A9W7DC30</accession>